<feature type="region of interest" description="Disordered" evidence="1">
    <location>
        <begin position="348"/>
        <end position="418"/>
    </location>
</feature>
<dbReference type="OrthoDB" id="444135at2759"/>
<name>A0A8J9VLS2_9NEOP</name>
<evidence type="ECO:0000313" key="2">
    <source>
        <dbReference type="EMBL" id="CAH0713712.1"/>
    </source>
</evidence>
<accession>A0A8J9VLS2</accession>
<proteinExistence type="predicted"/>
<feature type="non-terminal residue" evidence="2">
    <location>
        <position position="1013"/>
    </location>
</feature>
<protein>
    <submittedName>
        <fullName evidence="2">Uncharacterized protein</fullName>
    </submittedName>
</protein>
<feature type="region of interest" description="Disordered" evidence="1">
    <location>
        <begin position="561"/>
        <end position="584"/>
    </location>
</feature>
<organism evidence="2 3">
    <name type="scientific">Brenthis ino</name>
    <name type="common">lesser marbled fritillary</name>
    <dbReference type="NCBI Taxonomy" id="405034"/>
    <lineage>
        <taxon>Eukaryota</taxon>
        <taxon>Metazoa</taxon>
        <taxon>Ecdysozoa</taxon>
        <taxon>Arthropoda</taxon>
        <taxon>Hexapoda</taxon>
        <taxon>Insecta</taxon>
        <taxon>Pterygota</taxon>
        <taxon>Neoptera</taxon>
        <taxon>Endopterygota</taxon>
        <taxon>Lepidoptera</taxon>
        <taxon>Glossata</taxon>
        <taxon>Ditrysia</taxon>
        <taxon>Papilionoidea</taxon>
        <taxon>Nymphalidae</taxon>
        <taxon>Heliconiinae</taxon>
        <taxon>Argynnini</taxon>
        <taxon>Brenthis</taxon>
    </lineage>
</organism>
<dbReference type="Proteomes" id="UP000838878">
    <property type="component" value="Chromosome 1"/>
</dbReference>
<evidence type="ECO:0000256" key="1">
    <source>
        <dbReference type="SAM" id="MobiDB-lite"/>
    </source>
</evidence>
<dbReference type="EMBL" id="OV170221">
    <property type="protein sequence ID" value="CAH0713712.1"/>
    <property type="molecule type" value="Genomic_DNA"/>
</dbReference>
<keyword evidence="3" id="KW-1185">Reference proteome</keyword>
<dbReference type="AlphaFoldDB" id="A0A8J9VLS2"/>
<gene>
    <name evidence="2" type="ORF">BINO364_LOCUS841</name>
</gene>
<evidence type="ECO:0000313" key="3">
    <source>
        <dbReference type="Proteomes" id="UP000838878"/>
    </source>
</evidence>
<reference evidence="2" key="1">
    <citation type="submission" date="2021-12" db="EMBL/GenBank/DDBJ databases">
        <authorList>
            <person name="Martin H S."/>
        </authorList>
    </citation>
    <scope>NUCLEOTIDE SEQUENCE</scope>
</reference>
<sequence>MNLSSVSKNIEPQEYRKFPLKERCTRFESVYGSNNLNLSYNVNQIQKNTVKSIRECSILNLYNTTTKLYKNKTSKFVKPVLVVTVIPKHPTIRISKVFNKQKHYKKVQNTFSNYENSVQNLNLYSSKGKRRPKVSKVKTSESDILYNKHNSKYADITLDLLNMERNKRKYVKTNRLKDIKNKECFCKAKEDYKLEDKNAQKNRVTIVGQLGLTQDERYVLKCAATVNDKPIPTNFSQVSNSPDRPNMKQAFANEQATQATQVNFNFSHNNPKKAYKNQIVQCNCTESKVETTMSRTNVLKESKSPLVVISVYPIQDETGDIDTSPVKIIQHKNLQDRYKVKTQYNNFKNNEKQNNGRTLSSNKMVRTRNSRSPSPVNIAKKVSTKRTAGTNTFAINTRKQSPGRQGNRSKLPSKPDDLKIDLSHTVKQQSDNLKNKKAKFDVEHVKKALVSSFIKNIEKIDKDVSKRKFIAPKDDASKVTINIEGDNENYDVMFERSEFDTGVSVRKTAKVNKKYKSNNEAGVSSMENFLMLSDDAVDQPNYVRKIITTQSKLNVRDSLEINHRRERGSSSLKPNNNEFKKSGKNDSNVFAQVKHFRGDNCSLTDPNDRDREIRELLGVIRDSRKSKISTDVQDKDRYCVKKCSKSIMTGLSITNILQTKINKNGNSNAKVHNQKLFSKENYLNKFTNANELTLLNKSPNSHDIKDPITSQNLILNRNIQVFLQLEQFNKSRPIILNRKQYNKVKRTIQCTISKKLSVDKNYRNGRNHSIVSIGEIKARSKHLPLHFDREVQTERTEIKRILRNSKKRRSVQTRENNKSGNKINAAKSINDASIDIYRGGKEKYFVENNKFRKVVSSIEIRYTSVEYMKHTTTSSAHVAENERKSFHRIRQDNSIHTIFKGYRRSVTPNLGTSAFSLDSDRTDSNNSIRPSGAGDFKAKKPFLRRLISCLVMRSPPDSAFKRTLPLQGRALEMSSSLYDTSASFYSNHATFPINKMKRGFFTSVREFLTSRRT</sequence>
<feature type="compositionally biased region" description="Polar residues" evidence="1">
    <location>
        <begin position="385"/>
        <end position="410"/>
    </location>
</feature>